<dbReference type="OrthoDB" id="7181835at2"/>
<dbReference type="Proteomes" id="UP000286576">
    <property type="component" value="Unassembled WGS sequence"/>
</dbReference>
<dbReference type="Gene3D" id="3.20.20.100">
    <property type="entry name" value="NADP-dependent oxidoreductase domain"/>
    <property type="match status" value="1"/>
</dbReference>
<dbReference type="RefSeq" id="WP_119584201.1">
    <property type="nucleotide sequence ID" value="NZ_CAWODQ010000001.1"/>
</dbReference>
<dbReference type="InterPro" id="IPR050523">
    <property type="entry name" value="AKR_Detox_Biosynth"/>
</dbReference>
<dbReference type="SUPFAM" id="SSF51430">
    <property type="entry name" value="NAD(P)-linked oxidoreductase"/>
    <property type="match status" value="1"/>
</dbReference>
<gene>
    <name evidence="2" type="ORF">D2V07_01190</name>
</gene>
<protein>
    <submittedName>
        <fullName evidence="2">Aldo/keto reductase</fullName>
    </submittedName>
</protein>
<keyword evidence="3" id="KW-1185">Reference proteome</keyword>
<accession>A0A418NWE8</accession>
<dbReference type="PANTHER" id="PTHR43364">
    <property type="entry name" value="NADH-SPECIFIC METHYLGLYOXAL REDUCTASE-RELATED"/>
    <property type="match status" value="1"/>
</dbReference>
<organism evidence="2 3">
    <name type="scientific">Aurantiacibacter zhengii</name>
    <dbReference type="NCBI Taxonomy" id="2307003"/>
    <lineage>
        <taxon>Bacteria</taxon>
        <taxon>Pseudomonadati</taxon>
        <taxon>Pseudomonadota</taxon>
        <taxon>Alphaproteobacteria</taxon>
        <taxon>Sphingomonadales</taxon>
        <taxon>Erythrobacteraceae</taxon>
        <taxon>Aurantiacibacter</taxon>
    </lineage>
</organism>
<name>A0A418NWE8_9SPHN</name>
<dbReference type="GO" id="GO:0005829">
    <property type="term" value="C:cytosol"/>
    <property type="evidence" value="ECO:0007669"/>
    <property type="project" value="TreeGrafter"/>
</dbReference>
<dbReference type="InterPro" id="IPR023210">
    <property type="entry name" value="NADP_OxRdtase_dom"/>
</dbReference>
<feature type="domain" description="NADP-dependent oxidoreductase" evidence="1">
    <location>
        <begin position="11"/>
        <end position="317"/>
    </location>
</feature>
<dbReference type="PANTHER" id="PTHR43364:SF6">
    <property type="entry name" value="OXIDOREDUCTASE-RELATED"/>
    <property type="match status" value="1"/>
</dbReference>
<proteinExistence type="predicted"/>
<comment type="caution">
    <text evidence="2">The sequence shown here is derived from an EMBL/GenBank/DDBJ whole genome shotgun (WGS) entry which is preliminary data.</text>
</comment>
<reference evidence="2 3" key="1">
    <citation type="submission" date="2018-08" db="EMBL/GenBank/DDBJ databases">
        <title>Erythrobacter zhengii sp.nov., a bacterium isolated from deep-sea sediment.</title>
        <authorList>
            <person name="Fang C."/>
            <person name="Wu Y.-H."/>
            <person name="Sun C."/>
            <person name="Wang H."/>
            <person name="Cheng H."/>
            <person name="Meng F.-X."/>
            <person name="Wang C.-S."/>
            <person name="Xu X.-W."/>
        </authorList>
    </citation>
    <scope>NUCLEOTIDE SEQUENCE [LARGE SCALE GENOMIC DNA]</scope>
    <source>
        <strain evidence="2 3">V18</strain>
    </source>
</reference>
<dbReference type="Pfam" id="PF00248">
    <property type="entry name" value="Aldo_ket_red"/>
    <property type="match status" value="1"/>
</dbReference>
<dbReference type="EMBL" id="QXFL01000001">
    <property type="protein sequence ID" value="RIV88922.1"/>
    <property type="molecule type" value="Genomic_DNA"/>
</dbReference>
<dbReference type="AlphaFoldDB" id="A0A418NWE8"/>
<evidence type="ECO:0000313" key="3">
    <source>
        <dbReference type="Proteomes" id="UP000286576"/>
    </source>
</evidence>
<sequence length="324" mass="34995">MSAHGFLAGLPLVLGGNVFGWTAKGDQGLAVLDAFYEAGGRMIDTADVYSAWIDGHEGGESEKFLGQWLSSRGVRKDMRIHTKTGMLSSKPPSDPGSMGDPDLYRPEEVLAHLDASLERLQTDYVDLYYAHRDFEEMEVGQIVDAFEGAVATGKVRALGASNFDAERLGAALAYAETNGKTPFTALQNQYNLVSRGSYGDDLQELCTSRGIAMLPFYGLAAGYLTGKYRKPEDFEDGARVYRTKDYAESGPPVLSVMDAISAETGASLAAIALAWLVRQPGIPAPIASARNAEQLDQLLEFTSLELSDEQVSRLTQSLDDTSGK</sequence>
<dbReference type="InterPro" id="IPR036812">
    <property type="entry name" value="NAD(P)_OxRdtase_dom_sf"/>
</dbReference>
<evidence type="ECO:0000259" key="1">
    <source>
        <dbReference type="Pfam" id="PF00248"/>
    </source>
</evidence>
<evidence type="ECO:0000313" key="2">
    <source>
        <dbReference type="EMBL" id="RIV88922.1"/>
    </source>
</evidence>